<keyword evidence="2" id="KW-1185">Reference proteome</keyword>
<evidence type="ECO:0000313" key="2">
    <source>
        <dbReference type="Proteomes" id="UP000326198"/>
    </source>
</evidence>
<proteinExistence type="predicted"/>
<gene>
    <name evidence="1" type="ORF">BDV26DRAFT_294552</name>
</gene>
<dbReference type="Proteomes" id="UP000326198">
    <property type="component" value="Unassembled WGS sequence"/>
</dbReference>
<organism evidence="1 2">
    <name type="scientific">Aspergillus bertholletiae</name>
    <dbReference type="NCBI Taxonomy" id="1226010"/>
    <lineage>
        <taxon>Eukaryota</taxon>
        <taxon>Fungi</taxon>
        <taxon>Dikarya</taxon>
        <taxon>Ascomycota</taxon>
        <taxon>Pezizomycotina</taxon>
        <taxon>Eurotiomycetes</taxon>
        <taxon>Eurotiomycetidae</taxon>
        <taxon>Eurotiales</taxon>
        <taxon>Aspergillaceae</taxon>
        <taxon>Aspergillus</taxon>
        <taxon>Aspergillus subgen. Circumdati</taxon>
    </lineage>
</organism>
<reference evidence="1 2" key="1">
    <citation type="submission" date="2019-04" db="EMBL/GenBank/DDBJ databases">
        <title>Friends and foes A comparative genomics studyof 23 Aspergillus species from section Flavi.</title>
        <authorList>
            <consortium name="DOE Joint Genome Institute"/>
            <person name="Kjaerbolling I."/>
            <person name="Vesth T."/>
            <person name="Frisvad J.C."/>
            <person name="Nybo J.L."/>
            <person name="Theobald S."/>
            <person name="Kildgaard S."/>
            <person name="Isbrandt T."/>
            <person name="Kuo A."/>
            <person name="Sato A."/>
            <person name="Lyhne E.K."/>
            <person name="Kogle M.E."/>
            <person name="Wiebenga A."/>
            <person name="Kun R.S."/>
            <person name="Lubbers R.J."/>
            <person name="Makela M.R."/>
            <person name="Barry K."/>
            <person name="Chovatia M."/>
            <person name="Clum A."/>
            <person name="Daum C."/>
            <person name="Haridas S."/>
            <person name="He G."/>
            <person name="LaButti K."/>
            <person name="Lipzen A."/>
            <person name="Mondo S."/>
            <person name="Riley R."/>
            <person name="Salamov A."/>
            <person name="Simmons B.A."/>
            <person name="Magnuson J.K."/>
            <person name="Henrissat B."/>
            <person name="Mortensen U.H."/>
            <person name="Larsen T.O."/>
            <person name="Devries R.P."/>
            <person name="Grigoriev I.V."/>
            <person name="Machida M."/>
            <person name="Baker S.E."/>
            <person name="Andersen M.R."/>
        </authorList>
    </citation>
    <scope>NUCLEOTIDE SEQUENCE [LARGE SCALE GENOMIC DNA]</scope>
    <source>
        <strain evidence="1 2">IBT 29228</strain>
    </source>
</reference>
<dbReference type="AlphaFoldDB" id="A0A5N7B434"/>
<name>A0A5N7B434_9EURO</name>
<dbReference type="OrthoDB" id="4506898at2759"/>
<dbReference type="EMBL" id="ML736250">
    <property type="protein sequence ID" value="KAE8375940.1"/>
    <property type="molecule type" value="Genomic_DNA"/>
</dbReference>
<sequence>MVDKRKRDNDTDSRRASFHLPASEGELWDLVEKAKHQRKTTQNFHPLLSGSKIIEFDIKQYGLDRSWDEAEARLNASAEFKNYLNLVEITNEIEIVCEGHESWPGAFYPTLVFQHKCRKLKGNAPCRPRLQRDGLNAGVSRICLDPKQWRPKPSSPNTIYEAEDENIMNVALVLFLEAIAKIIKAKQVEWLRNSPGEIEKLLNGYRVLISQNANQIFLSFAKANGPYYDYLDTGDISQEPFLSIQKWGPWLVNHEKHMKHLVIILAAIILSLGG</sequence>
<evidence type="ECO:0000313" key="1">
    <source>
        <dbReference type="EMBL" id="KAE8375940.1"/>
    </source>
</evidence>
<accession>A0A5N7B434</accession>
<protein>
    <submittedName>
        <fullName evidence="1">Uncharacterized protein</fullName>
    </submittedName>
</protein>